<dbReference type="PROSITE" id="PS51819">
    <property type="entry name" value="VOC"/>
    <property type="match status" value="1"/>
</dbReference>
<dbReference type="PIRSF" id="PIRSF039020">
    <property type="entry name" value="EhpR"/>
    <property type="match status" value="1"/>
</dbReference>
<dbReference type="PANTHER" id="PTHR36503:SF1">
    <property type="entry name" value="BLR2520 PROTEIN"/>
    <property type="match status" value="1"/>
</dbReference>
<gene>
    <name evidence="2" type="ORF">SAMN02745172_03706</name>
</gene>
<evidence type="ECO:0000313" key="2">
    <source>
        <dbReference type="EMBL" id="SHO67043.1"/>
    </source>
</evidence>
<dbReference type="STRING" id="1123029.SAMN02745172_03706"/>
<dbReference type="InterPro" id="IPR004360">
    <property type="entry name" value="Glyas_Fos-R_dOase_dom"/>
</dbReference>
<name>A0A1M7ZQ51_9HYPH</name>
<dbReference type="InterPro" id="IPR029068">
    <property type="entry name" value="Glyas_Bleomycin-R_OHBP_Dase"/>
</dbReference>
<accession>A0A1M7ZQ51</accession>
<dbReference type="Gene3D" id="3.30.720.110">
    <property type="match status" value="1"/>
</dbReference>
<dbReference type="RefSeq" id="WP_073631478.1">
    <property type="nucleotide sequence ID" value="NZ_FRXO01000010.1"/>
</dbReference>
<dbReference type="SUPFAM" id="SSF54593">
    <property type="entry name" value="Glyoxalase/Bleomycin resistance protein/Dihydroxybiphenyl dioxygenase"/>
    <property type="match status" value="1"/>
</dbReference>
<proteinExistence type="predicted"/>
<dbReference type="AlphaFoldDB" id="A0A1M7ZQ51"/>
<dbReference type="InterPro" id="IPR037523">
    <property type="entry name" value="VOC_core"/>
</dbReference>
<dbReference type="Pfam" id="PF00903">
    <property type="entry name" value="Glyoxalase"/>
    <property type="match status" value="1"/>
</dbReference>
<reference evidence="2 3" key="1">
    <citation type="submission" date="2016-12" db="EMBL/GenBank/DDBJ databases">
        <authorList>
            <person name="Song W.-J."/>
            <person name="Kurnit D.M."/>
        </authorList>
    </citation>
    <scope>NUCLEOTIDE SEQUENCE [LARGE SCALE GENOMIC DNA]</scope>
    <source>
        <strain evidence="2 3">DSM 19599</strain>
    </source>
</reference>
<organism evidence="2 3">
    <name type="scientific">Pseudoxanthobacter soli DSM 19599</name>
    <dbReference type="NCBI Taxonomy" id="1123029"/>
    <lineage>
        <taxon>Bacteria</taxon>
        <taxon>Pseudomonadati</taxon>
        <taxon>Pseudomonadota</taxon>
        <taxon>Alphaproteobacteria</taxon>
        <taxon>Hyphomicrobiales</taxon>
        <taxon>Segnochrobactraceae</taxon>
        <taxon>Pseudoxanthobacter</taxon>
    </lineage>
</organism>
<evidence type="ECO:0000259" key="1">
    <source>
        <dbReference type="PROSITE" id="PS51819"/>
    </source>
</evidence>
<dbReference type="PANTHER" id="PTHR36503">
    <property type="entry name" value="BLR2520 PROTEIN"/>
    <property type="match status" value="1"/>
</dbReference>
<dbReference type="InterPro" id="IPR026275">
    <property type="entry name" value="Glyoxalase/dOase/EhpR"/>
</dbReference>
<dbReference type="Proteomes" id="UP000186406">
    <property type="component" value="Unassembled WGS sequence"/>
</dbReference>
<dbReference type="OrthoDB" id="9806945at2"/>
<dbReference type="Gene3D" id="3.30.720.120">
    <property type="match status" value="1"/>
</dbReference>
<protein>
    <submittedName>
        <fullName evidence="2">Glyoxalase-like domain-containing protein</fullName>
    </submittedName>
</protein>
<sequence>MTHPTYLLLHVADPLESGQFYGDLLRCAPVESAPTFVLFALETGLKLGLWSREGVEPASAPVSGSVEICIRVDDRDAVDATFADWKARGVTMLMEPVEKDFGRTFVASDPDGHRLRVFAPAEDLAQPSAG</sequence>
<dbReference type="EMBL" id="FRXO01000010">
    <property type="protein sequence ID" value="SHO67043.1"/>
    <property type="molecule type" value="Genomic_DNA"/>
</dbReference>
<evidence type="ECO:0000313" key="3">
    <source>
        <dbReference type="Proteomes" id="UP000186406"/>
    </source>
</evidence>
<feature type="domain" description="VOC" evidence="1">
    <location>
        <begin position="3"/>
        <end position="120"/>
    </location>
</feature>
<keyword evidence="3" id="KW-1185">Reference proteome</keyword>